<keyword evidence="3" id="KW-1185">Reference proteome</keyword>
<name>A0ABV2XHK6_9NOCA</name>
<gene>
    <name evidence="2" type="ORF">ABZ507_26595</name>
</gene>
<organism evidence="2 3">
    <name type="scientific">Nocardia niwae</name>
    <dbReference type="NCBI Taxonomy" id="626084"/>
    <lineage>
        <taxon>Bacteria</taxon>
        <taxon>Bacillati</taxon>
        <taxon>Actinomycetota</taxon>
        <taxon>Actinomycetes</taxon>
        <taxon>Mycobacteriales</taxon>
        <taxon>Nocardiaceae</taxon>
        <taxon>Nocardia</taxon>
    </lineage>
</organism>
<protein>
    <submittedName>
        <fullName evidence="2">DUF262 domain-containing protein</fullName>
    </submittedName>
</protein>
<feature type="domain" description="GmrSD restriction endonucleases N-terminal" evidence="1">
    <location>
        <begin position="23"/>
        <end position="219"/>
    </location>
</feature>
<dbReference type="RefSeq" id="WP_357805849.1">
    <property type="nucleotide sequence ID" value="NZ_JBEYBM010000012.1"/>
</dbReference>
<dbReference type="Proteomes" id="UP001550535">
    <property type="component" value="Unassembled WGS sequence"/>
</dbReference>
<dbReference type="Pfam" id="PF03235">
    <property type="entry name" value="GmrSD_N"/>
    <property type="match status" value="1"/>
</dbReference>
<evidence type="ECO:0000313" key="3">
    <source>
        <dbReference type="Proteomes" id="UP001550535"/>
    </source>
</evidence>
<dbReference type="EMBL" id="JBEYBR010000084">
    <property type="protein sequence ID" value="MEU2125389.1"/>
    <property type="molecule type" value="Genomic_DNA"/>
</dbReference>
<reference evidence="2 3" key="1">
    <citation type="submission" date="2024-06" db="EMBL/GenBank/DDBJ databases">
        <title>The Natural Products Discovery Center: Release of the First 8490 Sequenced Strains for Exploring Actinobacteria Biosynthetic Diversity.</title>
        <authorList>
            <person name="Kalkreuter E."/>
            <person name="Kautsar S.A."/>
            <person name="Yang D."/>
            <person name="Bader C.D."/>
            <person name="Teijaro C.N."/>
            <person name="Fluegel L."/>
            <person name="Davis C.M."/>
            <person name="Simpson J.R."/>
            <person name="Lauterbach L."/>
            <person name="Steele A.D."/>
            <person name="Gui C."/>
            <person name="Meng S."/>
            <person name="Li G."/>
            <person name="Viehrig K."/>
            <person name="Ye F."/>
            <person name="Su P."/>
            <person name="Kiefer A.F."/>
            <person name="Nichols A."/>
            <person name="Cepeda A.J."/>
            <person name="Yan W."/>
            <person name="Fan B."/>
            <person name="Jiang Y."/>
            <person name="Adhikari A."/>
            <person name="Zheng C.-J."/>
            <person name="Schuster L."/>
            <person name="Cowan T.M."/>
            <person name="Smanski M.J."/>
            <person name="Chevrette M.G."/>
            <person name="De Carvalho L.P.S."/>
            <person name="Shen B."/>
        </authorList>
    </citation>
    <scope>NUCLEOTIDE SEQUENCE [LARGE SCALE GENOMIC DNA]</scope>
    <source>
        <strain evidence="2 3">NPDC019434</strain>
    </source>
</reference>
<evidence type="ECO:0000313" key="2">
    <source>
        <dbReference type="EMBL" id="MEU2125389.1"/>
    </source>
</evidence>
<comment type="caution">
    <text evidence="2">The sequence shown here is derived from an EMBL/GenBank/DDBJ whole genome shotgun (WGS) entry which is preliminary data.</text>
</comment>
<evidence type="ECO:0000259" key="1">
    <source>
        <dbReference type="Pfam" id="PF03235"/>
    </source>
</evidence>
<dbReference type="InterPro" id="IPR004919">
    <property type="entry name" value="GmrSD_N"/>
</dbReference>
<sequence length="578" mass="64539">MKEKLAMSTSLGTTPTARVFEVEEIVAMVRDGKVRIPEFQRPFRWGIEDARRLFDSIMRGYPLGSLLLWSRPAEAAPITVGALRIDAPAMDNALWVVDGQQRVATLANALSSESLHDDRFALSFDPVSGQIVPTSGAKPHTIPLPTLFDLQSLMAWFRDSPEAMQYFDVATAAAKKLRQFKIPASVVETQDESVLRDIFDRLNSYGKRLTRAEVFTALHPTTVDSGRKTSTAIEDIIGHISTDLGFGTVDGNTIFSAILARRGRDVTREMRTEFDDRRTGEFPGEDADEAYLRTQEALDRTVDFLQRHADTPHFAFLPYRHLLVVLTRVFGHHPELDGRQTQLLRRWYWRAAAAGTALFPGGSTGTTRALCAKVEPNDLDATLTGLLDAIPPERISWPDVHQFRTNHASGKIIACAMWERHPRSLRDGQRLDRNDLVEALGEAQTPRPALTAVVSRRVAAALKKDSAARWVLVPGLEAAPSEVPEILAARPIDVSEADWALTLKSHSIAPDVASLLKDGQAREFVRRREESLAIVVRDFLTQRMEIGFEDTPPLDHLVLDDLELEDSMLDDSEWELDE</sequence>
<dbReference type="PANTHER" id="PTHR37292:SF2">
    <property type="entry name" value="DUF262 DOMAIN-CONTAINING PROTEIN"/>
    <property type="match status" value="1"/>
</dbReference>
<proteinExistence type="predicted"/>
<accession>A0ABV2XHK6</accession>
<dbReference type="PANTHER" id="PTHR37292">
    <property type="entry name" value="VNG6097C"/>
    <property type="match status" value="1"/>
</dbReference>